<feature type="binding site" evidence="2">
    <location>
        <begin position="33"/>
        <end position="35"/>
    </location>
    <ligand>
        <name>ATP</name>
        <dbReference type="ChEBI" id="CHEBI:30616"/>
    </ligand>
</feature>
<dbReference type="Pfam" id="PF01171">
    <property type="entry name" value="ATP_bind_3"/>
    <property type="match status" value="1"/>
</dbReference>
<dbReference type="GeneID" id="75107178"/>
<dbReference type="Gene3D" id="3.40.50.620">
    <property type="entry name" value="HUPs"/>
    <property type="match status" value="1"/>
</dbReference>
<keyword evidence="2" id="KW-0067">ATP-binding</keyword>
<keyword evidence="2" id="KW-0547">Nucleotide-binding</keyword>
<gene>
    <name evidence="4" type="ORF">N5910_07960</name>
</gene>
<organism evidence="4">
    <name type="scientific">Methanothermobacter wolfeii</name>
    <name type="common">Methanobacterium wolfei</name>
    <dbReference type="NCBI Taxonomy" id="145261"/>
    <lineage>
        <taxon>Archaea</taxon>
        <taxon>Methanobacteriati</taxon>
        <taxon>Methanobacteriota</taxon>
        <taxon>Methanomada group</taxon>
        <taxon>Methanobacteria</taxon>
        <taxon>Methanobacteriales</taxon>
        <taxon>Methanobacteriaceae</taxon>
        <taxon>Methanothermobacter</taxon>
    </lineage>
</organism>
<evidence type="ECO:0000259" key="3">
    <source>
        <dbReference type="Pfam" id="PF01171"/>
    </source>
</evidence>
<dbReference type="InterPro" id="IPR011063">
    <property type="entry name" value="TilS/TtcA_N"/>
</dbReference>
<evidence type="ECO:0000313" key="4">
    <source>
        <dbReference type="EMBL" id="UXH31466.1"/>
    </source>
</evidence>
<keyword evidence="1" id="KW-0808">Transferase</keyword>
<dbReference type="PIRSF" id="PIRSF004976">
    <property type="entry name" value="ATPase_YdaO"/>
    <property type="match status" value="1"/>
</dbReference>
<dbReference type="PANTHER" id="PTHR11807:SF12">
    <property type="entry name" value="CYTOPLASMIC TRNA 2-THIOLATION PROTEIN 1"/>
    <property type="match status" value="1"/>
</dbReference>
<dbReference type="GO" id="GO:0002143">
    <property type="term" value="P:tRNA wobble position uridine thiolation"/>
    <property type="evidence" value="ECO:0007669"/>
    <property type="project" value="TreeGrafter"/>
</dbReference>
<dbReference type="GO" id="GO:0016740">
    <property type="term" value="F:transferase activity"/>
    <property type="evidence" value="ECO:0007669"/>
    <property type="project" value="UniProtKB-KW"/>
</dbReference>
<reference evidence="4" key="1">
    <citation type="submission" date="2022-09" db="EMBL/GenBank/DDBJ databases">
        <title>Characterization of three MwoI isoschizomers from sequenced genome and metagenomes.</title>
        <authorList>
            <person name="Fomenkov A."/>
            <person name="Xu S.Y."/>
            <person name="Roberts R.J."/>
        </authorList>
    </citation>
    <scope>NUCLEOTIDE SEQUENCE</scope>
    <source>
        <strain evidence="4">DSM 2970</strain>
    </source>
</reference>
<feature type="binding site" evidence="2">
    <location>
        <position position="63"/>
    </location>
    <ligand>
        <name>ATP</name>
        <dbReference type="ChEBI" id="CHEBI:30616"/>
    </ligand>
</feature>
<dbReference type="InterPro" id="IPR056369">
    <property type="entry name" value="CTU1-like_ATP-bd"/>
</dbReference>
<dbReference type="SUPFAM" id="SSF52402">
    <property type="entry name" value="Adenine nucleotide alpha hydrolases-like"/>
    <property type="match status" value="1"/>
</dbReference>
<proteinExistence type="predicted"/>
<dbReference type="GO" id="GO:0002144">
    <property type="term" value="C:cytosolic tRNA wobble base thiouridylase complex"/>
    <property type="evidence" value="ECO:0007669"/>
    <property type="project" value="TreeGrafter"/>
</dbReference>
<dbReference type="EMBL" id="CP104550">
    <property type="protein sequence ID" value="UXH31466.1"/>
    <property type="molecule type" value="Genomic_DNA"/>
</dbReference>
<dbReference type="CDD" id="cd01713">
    <property type="entry name" value="CTU1-like"/>
    <property type="match status" value="1"/>
</dbReference>
<dbReference type="InterPro" id="IPR000541">
    <property type="entry name" value="Ncs6/Tuc1/Ctu1"/>
</dbReference>
<feature type="binding site" evidence="2">
    <location>
        <position position="39"/>
    </location>
    <ligand>
        <name>ATP</name>
        <dbReference type="ChEBI" id="CHEBI:30616"/>
    </ligand>
</feature>
<dbReference type="NCBIfam" id="TIGR00269">
    <property type="entry name" value="TIGR00269 family protein"/>
    <property type="match status" value="1"/>
</dbReference>
<accession>A0A9E7RSJ4</accession>
<dbReference type="RefSeq" id="WP_261599530.1">
    <property type="nucleotide sequence ID" value="NZ_CP104550.1"/>
</dbReference>
<dbReference type="PANTHER" id="PTHR11807">
    <property type="entry name" value="ATPASES OF THE PP SUPERFAMILY-RELATED"/>
    <property type="match status" value="1"/>
</dbReference>
<dbReference type="Proteomes" id="UP001065373">
    <property type="component" value="Chromosome"/>
</dbReference>
<name>A0A9E7RSJ4_METWO</name>
<feature type="binding site" evidence="2">
    <location>
        <position position="139"/>
    </location>
    <ligand>
        <name>ATP</name>
        <dbReference type="ChEBI" id="CHEBI:30616"/>
    </ligand>
</feature>
<dbReference type="InterPro" id="IPR035107">
    <property type="entry name" value="tRNA_thiolation_TtcA_Ctu1"/>
</dbReference>
<dbReference type="GO" id="GO:0005524">
    <property type="term" value="F:ATP binding"/>
    <property type="evidence" value="ECO:0007669"/>
    <property type="project" value="UniProtKB-KW"/>
</dbReference>
<feature type="domain" description="tRNA(Ile)-lysidine/2-thiocytidine synthase N-terminal" evidence="3">
    <location>
        <begin position="30"/>
        <end position="160"/>
    </location>
</feature>
<evidence type="ECO:0000256" key="2">
    <source>
        <dbReference type="PIRSR" id="PIRSR004976-51"/>
    </source>
</evidence>
<dbReference type="InterPro" id="IPR014729">
    <property type="entry name" value="Rossmann-like_a/b/a_fold"/>
</dbReference>
<sequence>MDHEEFNRRLTARIRDLIESFRLIDEGEHIAVALSGGKDSVLTLHVLADLREELEFELTAITVDEGISGYREHGLEAARENARLKKVELIEKSFMDEFGFGLDDVADGFRSPCIPCGVFRRWILNRTAHELGASRIATGHNMDDEIQSFTMSLVRGDVRKFSKFGPSLQRIHPAMVPRIKPLWNTPEREVGIWAVMNQVPVHLEECPYSHLSMRSGIKGFLNRMESDNPGIKKRIMESFRRTFRQVEEHGRIRECIRCGEPSSADLCKACELLEDLG</sequence>
<feature type="binding site" evidence="2">
    <location>
        <position position="144"/>
    </location>
    <ligand>
        <name>ATP</name>
        <dbReference type="ChEBI" id="CHEBI:30616"/>
    </ligand>
</feature>
<protein>
    <submittedName>
        <fullName evidence="4">TIGR00269 family protein</fullName>
    </submittedName>
</protein>
<dbReference type="GO" id="GO:0000049">
    <property type="term" value="F:tRNA binding"/>
    <property type="evidence" value="ECO:0007669"/>
    <property type="project" value="InterPro"/>
</dbReference>
<dbReference type="AlphaFoldDB" id="A0A9E7RSJ4"/>
<evidence type="ECO:0000256" key="1">
    <source>
        <dbReference type="ARBA" id="ARBA00022679"/>
    </source>
</evidence>